<dbReference type="Proteomes" id="UP000663880">
    <property type="component" value="Unassembled WGS sequence"/>
</dbReference>
<dbReference type="Pfam" id="PF00078">
    <property type="entry name" value="RVT_1"/>
    <property type="match status" value="1"/>
</dbReference>
<dbReference type="PANTHER" id="PTHR36688">
    <property type="entry name" value="ENDO/EXONUCLEASE/PHOSPHATASE DOMAIN-CONTAINING PROTEIN"/>
    <property type="match status" value="1"/>
</dbReference>
<evidence type="ECO:0000313" key="2">
    <source>
        <dbReference type="EMBL" id="CAF4798030.1"/>
    </source>
</evidence>
<dbReference type="SUPFAM" id="SSF56219">
    <property type="entry name" value="DNase I-like"/>
    <property type="match status" value="1"/>
</dbReference>
<dbReference type="InterPro" id="IPR052560">
    <property type="entry name" value="RdDP_mobile_element"/>
</dbReference>
<organism evidence="2 3">
    <name type="scientific">Pieris macdunnoughi</name>
    <dbReference type="NCBI Taxonomy" id="345717"/>
    <lineage>
        <taxon>Eukaryota</taxon>
        <taxon>Metazoa</taxon>
        <taxon>Ecdysozoa</taxon>
        <taxon>Arthropoda</taxon>
        <taxon>Hexapoda</taxon>
        <taxon>Insecta</taxon>
        <taxon>Pterygota</taxon>
        <taxon>Neoptera</taxon>
        <taxon>Endopterygota</taxon>
        <taxon>Lepidoptera</taxon>
        <taxon>Glossata</taxon>
        <taxon>Ditrysia</taxon>
        <taxon>Papilionoidea</taxon>
        <taxon>Pieridae</taxon>
        <taxon>Pierinae</taxon>
        <taxon>Pieris</taxon>
    </lineage>
</organism>
<dbReference type="InterPro" id="IPR036691">
    <property type="entry name" value="Endo/exonu/phosph_ase_sf"/>
</dbReference>
<reference evidence="2" key="1">
    <citation type="submission" date="2021-02" db="EMBL/GenBank/DDBJ databases">
        <authorList>
            <person name="Steward A R."/>
        </authorList>
    </citation>
    <scope>NUCLEOTIDE SEQUENCE</scope>
</reference>
<dbReference type="GO" id="GO:0071897">
    <property type="term" value="P:DNA biosynthetic process"/>
    <property type="evidence" value="ECO:0007669"/>
    <property type="project" value="UniProtKB-ARBA"/>
</dbReference>
<feature type="domain" description="Reverse transcriptase" evidence="1">
    <location>
        <begin position="524"/>
        <end position="794"/>
    </location>
</feature>
<evidence type="ECO:0000313" key="3">
    <source>
        <dbReference type="Proteomes" id="UP000663880"/>
    </source>
</evidence>
<dbReference type="AlphaFoldDB" id="A0A821P4N1"/>
<dbReference type="PANTHER" id="PTHR36688:SF1">
    <property type="entry name" value="ENDONUCLEASE_EXONUCLEASE_PHOSPHATASE DOMAIN-CONTAINING PROTEIN"/>
    <property type="match status" value="1"/>
</dbReference>
<gene>
    <name evidence="2" type="ORF">PMACD_LOCUS3277</name>
</gene>
<dbReference type="InterPro" id="IPR005135">
    <property type="entry name" value="Endo/exonuclease/phosphatase"/>
</dbReference>
<dbReference type="GO" id="GO:0003824">
    <property type="term" value="F:catalytic activity"/>
    <property type="evidence" value="ECO:0007669"/>
    <property type="project" value="InterPro"/>
</dbReference>
<sequence length="851" mass="95609">MGLVRGVPADWSMQEFVETLEIPEGTGIVLKARRLNRKTNSDGQINWIPTQTVVLTFQGQTLPERIFSCHSSLRVETYQLPTIQCLNCCRFGHVKSQCRSKPRCFRCSLAHSGDECNIPDTESLCLFCTASHFATNKACPEHNRQRNIKSCMSQESISYLEASARFRPINGKTFADSVKTTPSPLYPSPLLYLPKFPVRLHLTGKLYFSPPRSRPTSGKSFDKAAHEAITSNLPSSLPNGCAVSSPSLINNEVSPNENLLDCLWAVICNMLSKYDDIPIPSHVAQKLICSTHSSPKMANLVPPPVVMLGDFNAHHVSWGCHSSDSFGSLLLDLLDDINISVLNNGCPTRRSLPSQNPANAVDLSLCSPDLFPFLSWRVFKSTFYQQASAAARRLLNNKKRLGWHKFCESMCPGTPSSVVWRQIRRFRCSLNSYDVPFNDPSSWITSFADKLAPPSVPFYDCLPYKYNSYIPSSNSLDCQFSLEELNKALNGLSDSSPGEDGIPYSFLINSALGTKRYFLDLVNCFFDLGIIPESWNRQIVIPLLKPGKDPSDFSSYRPIALSSTLLKIMEHLIKIRLEWFCENNNIFAKSQFGFRKGLSTMDSLGIITTDIRIAFKKKQFLVGVFLDIASAYDHVLVPVLRQKMLQLSIPEKLVRFVCNAVSNRYIIIRSQNTELSPRSIWRGLPQGSVLSPLLYNIYTYDLELVVNSFCQILQYADDVALYFSSNSIEEASSRLNSALDYLGDWLNDHGLSISVPKCSAVTFTTKYKVPRCNISYKGSLVSCCKQVKFLGLILDSKLNGVPHFNHVIKKSEKGVNVLRSLSGVRWEHTPTRKSFYTMLWYEVILIMAPSF</sequence>
<dbReference type="EMBL" id="CAJOBZ010000005">
    <property type="protein sequence ID" value="CAF4798030.1"/>
    <property type="molecule type" value="Genomic_DNA"/>
</dbReference>
<keyword evidence="3" id="KW-1185">Reference proteome</keyword>
<evidence type="ECO:0000259" key="1">
    <source>
        <dbReference type="PROSITE" id="PS50878"/>
    </source>
</evidence>
<comment type="caution">
    <text evidence="2">The sequence shown here is derived from an EMBL/GenBank/DDBJ whole genome shotgun (WGS) entry which is preliminary data.</text>
</comment>
<dbReference type="Gene3D" id="3.60.10.10">
    <property type="entry name" value="Endonuclease/exonuclease/phosphatase"/>
    <property type="match status" value="1"/>
</dbReference>
<dbReference type="OrthoDB" id="6931295at2759"/>
<protein>
    <recommendedName>
        <fullName evidence="1">Reverse transcriptase domain-containing protein</fullName>
    </recommendedName>
</protein>
<dbReference type="PROSITE" id="PS50878">
    <property type="entry name" value="RT_POL"/>
    <property type="match status" value="1"/>
</dbReference>
<dbReference type="Pfam" id="PF14529">
    <property type="entry name" value="Exo_endo_phos_2"/>
    <property type="match status" value="1"/>
</dbReference>
<dbReference type="InterPro" id="IPR043502">
    <property type="entry name" value="DNA/RNA_pol_sf"/>
</dbReference>
<dbReference type="InterPro" id="IPR000477">
    <property type="entry name" value="RT_dom"/>
</dbReference>
<proteinExistence type="predicted"/>
<accession>A0A821P4N1</accession>
<name>A0A821P4N1_9NEOP</name>
<dbReference type="CDD" id="cd01650">
    <property type="entry name" value="RT_nLTR_like"/>
    <property type="match status" value="1"/>
</dbReference>
<dbReference type="SUPFAM" id="SSF56672">
    <property type="entry name" value="DNA/RNA polymerases"/>
    <property type="match status" value="1"/>
</dbReference>